<feature type="compositionally biased region" description="Acidic residues" evidence="1">
    <location>
        <begin position="189"/>
        <end position="202"/>
    </location>
</feature>
<dbReference type="GeneID" id="88174285"/>
<dbReference type="PROSITE" id="PS00028">
    <property type="entry name" value="ZINC_FINGER_C2H2_1"/>
    <property type="match status" value="1"/>
</dbReference>
<dbReference type="GO" id="GO:0042273">
    <property type="term" value="P:ribosomal large subunit biogenesis"/>
    <property type="evidence" value="ECO:0007669"/>
    <property type="project" value="TreeGrafter"/>
</dbReference>
<dbReference type="Proteomes" id="UP001338582">
    <property type="component" value="Chromosome 4"/>
</dbReference>
<evidence type="ECO:0000259" key="2">
    <source>
        <dbReference type="PROSITE" id="PS00028"/>
    </source>
</evidence>
<gene>
    <name evidence="3" type="ORF">PUMCH_003221</name>
</gene>
<dbReference type="AlphaFoldDB" id="A0AAX4HDD8"/>
<evidence type="ECO:0000313" key="4">
    <source>
        <dbReference type="Proteomes" id="UP001338582"/>
    </source>
</evidence>
<dbReference type="KEGG" id="asau:88174285"/>
<feature type="region of interest" description="Disordered" evidence="1">
    <location>
        <begin position="167"/>
        <end position="202"/>
    </location>
</feature>
<evidence type="ECO:0000313" key="3">
    <source>
        <dbReference type="EMBL" id="WPK25887.1"/>
    </source>
</evidence>
<evidence type="ECO:0000256" key="1">
    <source>
        <dbReference type="SAM" id="MobiDB-lite"/>
    </source>
</evidence>
<dbReference type="RefSeq" id="XP_062878269.1">
    <property type="nucleotide sequence ID" value="XM_063022199.1"/>
</dbReference>
<protein>
    <recommendedName>
        <fullName evidence="2">C2H2-type domain-containing protein</fullName>
    </recommendedName>
</protein>
<keyword evidence="4" id="KW-1185">Reference proteome</keyword>
<feature type="domain" description="C2H2-type" evidence="2">
    <location>
        <begin position="17"/>
        <end position="39"/>
    </location>
</feature>
<dbReference type="PANTHER" id="PTHR13182:SF8">
    <property type="entry name" value="CYTOPLASMIC 60S SUBUNIT BIOGENESIS FACTOR ZNF622"/>
    <property type="match status" value="1"/>
</dbReference>
<dbReference type="PANTHER" id="PTHR13182">
    <property type="entry name" value="ZINC FINGER PROTEIN 622"/>
    <property type="match status" value="1"/>
</dbReference>
<dbReference type="Pfam" id="PF12756">
    <property type="entry name" value="zf-C2H2_2"/>
    <property type="match status" value="1"/>
</dbReference>
<dbReference type="SMART" id="SM00355">
    <property type="entry name" value="ZnF_C2H2"/>
    <property type="match status" value="3"/>
</dbReference>
<dbReference type="InterPro" id="IPR040025">
    <property type="entry name" value="Znf622/Rei1/Reh1"/>
</dbReference>
<dbReference type="InterPro" id="IPR013087">
    <property type="entry name" value="Znf_C2H2_type"/>
</dbReference>
<dbReference type="GO" id="GO:0030687">
    <property type="term" value="C:preribosome, large subunit precursor"/>
    <property type="evidence" value="ECO:0007669"/>
    <property type="project" value="TreeGrafter"/>
</dbReference>
<dbReference type="EMBL" id="CP138897">
    <property type="protein sequence ID" value="WPK25887.1"/>
    <property type="molecule type" value="Genomic_DNA"/>
</dbReference>
<sequence>MSFLPHGSNPSTAGFTCNTCGIRFAAAEFQRKHMKTDWHKYNLKRRVAELPLISSEVFAEKVLLLQQQKEENQGNEDELGFYVYHRKRPGKGERQLTKKEMKQIAKRQMRSVMAERKDLEEIDVEEDDEPVELVRCASPTASVTSDFSEFSLGDSVHLSEAESNFDTGSEIHYSDTTHSDWDSMRGSEDDSSDEDDSDYSDEEEIVDVLPNHFCFYCGENNRELERNIRHMSNHHGLYIPERSYLVDLDGLLTYMNEVITIDHECLTCGYVGKSVESIRQHMRSKGHCRLPYESADEREAVSEFYDFSNEEIIVPRVKKAKRAKTVSFLEPSPEAGDENSEYDSDPDYQTATIETTLVLPSGSKVGHRSMLRYYRQNLPGARQYSDSEKTVALVDRRFAPGLTSGQVTKQEREVQKLEIKAKNYHERRTKSSRVNFKKHFRDELLGPM</sequence>
<dbReference type="InterPro" id="IPR041661">
    <property type="entry name" value="ZN622/Rei1/Reh1_Znf-C2H2"/>
</dbReference>
<proteinExistence type="predicted"/>
<reference evidence="3 4" key="1">
    <citation type="submission" date="2023-10" db="EMBL/GenBank/DDBJ databases">
        <title>Draft Genome Sequence of Candida saopaulonensis from a very Premature Infant with Sepsis.</title>
        <authorList>
            <person name="Ning Y."/>
            <person name="Dai R."/>
            <person name="Xiao M."/>
            <person name="Xu Y."/>
            <person name="Yan Q."/>
            <person name="Zhang L."/>
        </authorList>
    </citation>
    <scope>NUCLEOTIDE SEQUENCE [LARGE SCALE GENOMIC DNA]</scope>
    <source>
        <strain evidence="3 4">19XY460</strain>
    </source>
</reference>
<organism evidence="3 4">
    <name type="scientific">Australozyma saopauloensis</name>
    <dbReference type="NCBI Taxonomy" id="291208"/>
    <lineage>
        <taxon>Eukaryota</taxon>
        <taxon>Fungi</taxon>
        <taxon>Dikarya</taxon>
        <taxon>Ascomycota</taxon>
        <taxon>Saccharomycotina</taxon>
        <taxon>Pichiomycetes</taxon>
        <taxon>Metschnikowiaceae</taxon>
        <taxon>Australozyma</taxon>
    </lineage>
</organism>
<name>A0AAX4HDD8_9ASCO</name>
<feature type="compositionally biased region" description="Basic and acidic residues" evidence="1">
    <location>
        <begin position="172"/>
        <end position="188"/>
    </location>
</feature>
<accession>A0AAX4HDD8</accession>